<evidence type="ECO:0000313" key="2">
    <source>
        <dbReference type="Proteomes" id="UP000030686"/>
    </source>
</evidence>
<dbReference type="OrthoDB" id="4492013at2759"/>
<dbReference type="AlphaFoldDB" id="W6R1S6"/>
<reference evidence="1" key="1">
    <citation type="journal article" date="2014" name="Nat. Commun.">
        <title>Multiple recent horizontal transfers of a large genomic region in cheese making fungi.</title>
        <authorList>
            <person name="Cheeseman K."/>
            <person name="Ropars J."/>
            <person name="Renault P."/>
            <person name="Dupont J."/>
            <person name="Gouzy J."/>
            <person name="Branca A."/>
            <person name="Abraham A.L."/>
            <person name="Ceppi M."/>
            <person name="Conseiller E."/>
            <person name="Debuchy R."/>
            <person name="Malagnac F."/>
            <person name="Goarin A."/>
            <person name="Silar P."/>
            <person name="Lacoste S."/>
            <person name="Sallet E."/>
            <person name="Bensimon A."/>
            <person name="Giraud T."/>
            <person name="Brygoo Y."/>
        </authorList>
    </citation>
    <scope>NUCLEOTIDE SEQUENCE [LARGE SCALE GENOMIC DNA]</scope>
    <source>
        <strain evidence="1">FM164</strain>
    </source>
</reference>
<name>W6R1S6_PENRF</name>
<dbReference type="STRING" id="1365484.W6R1S6"/>
<dbReference type="Proteomes" id="UP000030686">
    <property type="component" value="Unassembled WGS sequence"/>
</dbReference>
<dbReference type="EMBL" id="HG792018">
    <property type="protein sequence ID" value="CDM35757.1"/>
    <property type="molecule type" value="Genomic_DNA"/>
</dbReference>
<protein>
    <submittedName>
        <fullName evidence="1">Genomic scaffold, ProqFM164S04</fullName>
    </submittedName>
</protein>
<evidence type="ECO:0000313" key="1">
    <source>
        <dbReference type="EMBL" id="CDM35757.1"/>
    </source>
</evidence>
<keyword evidence="2" id="KW-1185">Reference proteome</keyword>
<accession>W6R1S6</accession>
<organism evidence="1 2">
    <name type="scientific">Penicillium roqueforti (strain FM164)</name>
    <dbReference type="NCBI Taxonomy" id="1365484"/>
    <lineage>
        <taxon>Eukaryota</taxon>
        <taxon>Fungi</taxon>
        <taxon>Dikarya</taxon>
        <taxon>Ascomycota</taxon>
        <taxon>Pezizomycotina</taxon>
        <taxon>Eurotiomycetes</taxon>
        <taxon>Eurotiomycetidae</taxon>
        <taxon>Eurotiales</taxon>
        <taxon>Aspergillaceae</taxon>
        <taxon>Penicillium</taxon>
    </lineage>
</organism>
<proteinExistence type="predicted"/>
<sequence length="102" mass="11158">MAAACGRMRSRCEDGVLPFLAIMIAAMGEGEAPVLHAEAEAFATQRDYRFVKFSPATGRGICNTVSSLVELVHGARDKYSIDQEGYTQRYKRAEALQTLSPT</sequence>
<gene>
    <name evidence="1" type="ORF">PROQFM164_S04g000638</name>
</gene>